<sequence>MMEEPSDVGAPSVWKAPDWSEHPVLENFYGAGPTQDTDTDSPYDVVFSPMTKHMTAYHKQPEYPIETDDEDDDDSDDAGPSTKADAAMLPQLTQVDIAASHIVHTMRNLTQECHGGSSGNPQGGMSPPSVRLELLQRKLQSSLDQVEIQMQKVVQLYDTYESTRPSSTDATAPPPQPFMLFGFALFCAPSSDASLPSTSDGLPRLCSVVARAAYHRGMNQLLRHRRHIRGVMDIVRGNQVTDMALAAKELAALAMGAAQLLLFDTRHHLLSRQAEWLHHLAVARDQALHVNDHPSMMGYHPLRHQQRMKRLLEAASWYRWLQQHAGGHDKNDHRDSLTDVLSGEEFFSEYYDLMATKEWWSVVQAQFENLVFASMDARFCHLLDKLCLDGATLYSEAMSSESEEHGGDDVKRLPMEYGNVHYEWLRDPQPEHVLQFVETVTRRVRQQFAIQDDVHKSLHALIQRTLYPRMTMLCFNGTVLHECARKDKLWRDKQRQLRGGGLALEQLGISTRTADKLRVRWTNPHVDMFTDARKAFGAMTSWVPCDLLDEMMHGVVVLHHEAAQVFGTTRIAVDTFFPLLSFVLLYADLPFVHAQLHLLEQFALANPAGDHQPTRNGEESYYVYCMHAAVEHICSFARP</sequence>
<reference evidence="4 5" key="1">
    <citation type="submission" date="2019-03" db="EMBL/GenBank/DDBJ databases">
        <authorList>
            <person name="Gaulin E."/>
            <person name="Dumas B."/>
        </authorList>
    </citation>
    <scope>NUCLEOTIDE SEQUENCE [LARGE SCALE GENOMIC DNA]</scope>
    <source>
        <strain evidence="4">CBS 568.67</strain>
    </source>
</reference>
<dbReference type="SUPFAM" id="SSF109993">
    <property type="entry name" value="VPS9 domain"/>
    <property type="match status" value="1"/>
</dbReference>
<dbReference type="PROSITE" id="PS51205">
    <property type="entry name" value="VPS9"/>
    <property type="match status" value="1"/>
</dbReference>
<dbReference type="EMBL" id="VJMH01005448">
    <property type="protein sequence ID" value="KAF0695820.1"/>
    <property type="molecule type" value="Genomic_DNA"/>
</dbReference>
<dbReference type="InterPro" id="IPR003123">
    <property type="entry name" value="VPS9"/>
</dbReference>
<dbReference type="OrthoDB" id="157835at2759"/>
<evidence type="ECO:0000256" key="1">
    <source>
        <dbReference type="SAM" id="MobiDB-lite"/>
    </source>
</evidence>
<dbReference type="AlphaFoldDB" id="A0A485KY65"/>
<organism evidence="4 5">
    <name type="scientific">Aphanomyces stellatus</name>
    <dbReference type="NCBI Taxonomy" id="120398"/>
    <lineage>
        <taxon>Eukaryota</taxon>
        <taxon>Sar</taxon>
        <taxon>Stramenopiles</taxon>
        <taxon>Oomycota</taxon>
        <taxon>Saprolegniomycetes</taxon>
        <taxon>Saprolegniales</taxon>
        <taxon>Verrucalvaceae</taxon>
        <taxon>Aphanomyces</taxon>
    </lineage>
</organism>
<dbReference type="EMBL" id="CAADRA010005469">
    <property type="protein sequence ID" value="VFT90179.1"/>
    <property type="molecule type" value="Genomic_DNA"/>
</dbReference>
<feature type="domain" description="VPS9" evidence="2">
    <location>
        <begin position="484"/>
        <end position="639"/>
    </location>
</feature>
<proteinExistence type="predicted"/>
<evidence type="ECO:0000259" key="2">
    <source>
        <dbReference type="PROSITE" id="PS51205"/>
    </source>
</evidence>
<reference evidence="3" key="2">
    <citation type="submission" date="2019-06" db="EMBL/GenBank/DDBJ databases">
        <title>Genomics analysis of Aphanomyces spp. identifies a new class of oomycete effector associated with host adaptation.</title>
        <authorList>
            <person name="Gaulin E."/>
        </authorList>
    </citation>
    <scope>NUCLEOTIDE SEQUENCE</scope>
    <source>
        <strain evidence="3">CBS 578.67</strain>
    </source>
</reference>
<feature type="region of interest" description="Disordered" evidence="1">
    <location>
        <begin position="24"/>
        <end position="45"/>
    </location>
</feature>
<name>A0A485KY65_9STRA</name>
<keyword evidence="5" id="KW-1185">Reference proteome</keyword>
<evidence type="ECO:0000313" key="5">
    <source>
        <dbReference type="Proteomes" id="UP000332933"/>
    </source>
</evidence>
<dbReference type="Proteomes" id="UP000332933">
    <property type="component" value="Unassembled WGS sequence"/>
</dbReference>
<accession>A0A485KY65</accession>
<feature type="compositionally biased region" description="Acidic residues" evidence="1">
    <location>
        <begin position="65"/>
        <end position="77"/>
    </location>
</feature>
<evidence type="ECO:0000313" key="4">
    <source>
        <dbReference type="EMBL" id="VFT90179.1"/>
    </source>
</evidence>
<dbReference type="Gene3D" id="1.20.1050.80">
    <property type="entry name" value="VPS9 domain"/>
    <property type="match status" value="1"/>
</dbReference>
<dbReference type="InterPro" id="IPR037191">
    <property type="entry name" value="VPS9_dom_sf"/>
</dbReference>
<protein>
    <submittedName>
        <fullName evidence="4">Aste57867_13340 protein</fullName>
    </submittedName>
</protein>
<dbReference type="Pfam" id="PF02204">
    <property type="entry name" value="VPS9"/>
    <property type="match status" value="1"/>
</dbReference>
<feature type="region of interest" description="Disordered" evidence="1">
    <location>
        <begin position="57"/>
        <end position="86"/>
    </location>
</feature>
<gene>
    <name evidence="4" type="primary">Aste57867_13340</name>
    <name evidence="3" type="ORF">As57867_013290</name>
    <name evidence="4" type="ORF">ASTE57867_13340</name>
</gene>
<evidence type="ECO:0000313" key="3">
    <source>
        <dbReference type="EMBL" id="KAF0695820.1"/>
    </source>
</evidence>